<dbReference type="Proteomes" id="UP000799421">
    <property type="component" value="Unassembled WGS sequence"/>
</dbReference>
<keyword evidence="2" id="KW-1185">Reference proteome</keyword>
<dbReference type="AlphaFoldDB" id="A0A6A7C6L5"/>
<dbReference type="OrthoDB" id="3935025at2759"/>
<evidence type="ECO:0000313" key="1">
    <source>
        <dbReference type="EMBL" id="KAF2863080.1"/>
    </source>
</evidence>
<proteinExistence type="predicted"/>
<organism evidence="1 2">
    <name type="scientific">Piedraia hortae CBS 480.64</name>
    <dbReference type="NCBI Taxonomy" id="1314780"/>
    <lineage>
        <taxon>Eukaryota</taxon>
        <taxon>Fungi</taxon>
        <taxon>Dikarya</taxon>
        <taxon>Ascomycota</taxon>
        <taxon>Pezizomycotina</taxon>
        <taxon>Dothideomycetes</taxon>
        <taxon>Dothideomycetidae</taxon>
        <taxon>Capnodiales</taxon>
        <taxon>Piedraiaceae</taxon>
        <taxon>Piedraia</taxon>
    </lineage>
</organism>
<sequence length="81" mass="9135">MAQDAEKRGLIPWNQMSAQKKRSTLSALELLTGSIEKAWQAKKFVVSVLGLDLAGAFDNFSHERLLRKRRQKGFSRGWSAS</sequence>
<evidence type="ECO:0008006" key="3">
    <source>
        <dbReference type="Google" id="ProtNLM"/>
    </source>
</evidence>
<gene>
    <name evidence="1" type="ORF">K470DRAFT_255207</name>
</gene>
<name>A0A6A7C6L5_9PEZI</name>
<evidence type="ECO:0000313" key="2">
    <source>
        <dbReference type="Proteomes" id="UP000799421"/>
    </source>
</evidence>
<dbReference type="EMBL" id="MU005962">
    <property type="protein sequence ID" value="KAF2863080.1"/>
    <property type="molecule type" value="Genomic_DNA"/>
</dbReference>
<reference evidence="1" key="1">
    <citation type="journal article" date="2020" name="Stud. Mycol.">
        <title>101 Dothideomycetes genomes: a test case for predicting lifestyles and emergence of pathogens.</title>
        <authorList>
            <person name="Haridas S."/>
            <person name="Albert R."/>
            <person name="Binder M."/>
            <person name="Bloem J."/>
            <person name="Labutti K."/>
            <person name="Salamov A."/>
            <person name="Andreopoulos B."/>
            <person name="Baker S."/>
            <person name="Barry K."/>
            <person name="Bills G."/>
            <person name="Bluhm B."/>
            <person name="Cannon C."/>
            <person name="Castanera R."/>
            <person name="Culley D."/>
            <person name="Daum C."/>
            <person name="Ezra D."/>
            <person name="Gonzalez J."/>
            <person name="Henrissat B."/>
            <person name="Kuo A."/>
            <person name="Liang C."/>
            <person name="Lipzen A."/>
            <person name="Lutzoni F."/>
            <person name="Magnuson J."/>
            <person name="Mondo S."/>
            <person name="Nolan M."/>
            <person name="Ohm R."/>
            <person name="Pangilinan J."/>
            <person name="Park H.-J."/>
            <person name="Ramirez L."/>
            <person name="Alfaro M."/>
            <person name="Sun H."/>
            <person name="Tritt A."/>
            <person name="Yoshinaga Y."/>
            <person name="Zwiers L.-H."/>
            <person name="Turgeon B."/>
            <person name="Goodwin S."/>
            <person name="Spatafora J."/>
            <person name="Crous P."/>
            <person name="Grigoriev I."/>
        </authorList>
    </citation>
    <scope>NUCLEOTIDE SEQUENCE</scope>
    <source>
        <strain evidence="1">CBS 480.64</strain>
    </source>
</reference>
<accession>A0A6A7C6L5</accession>
<protein>
    <recommendedName>
        <fullName evidence="3">Reverse transcriptase domain-containing protein</fullName>
    </recommendedName>
</protein>